<dbReference type="HOGENOM" id="CLU_3258743_0_0_11"/>
<name>C9YWY3_STRSW</name>
<proteinExistence type="predicted"/>
<evidence type="ECO:0000313" key="1">
    <source>
        <dbReference type="EMBL" id="CBG75238.1"/>
    </source>
</evidence>
<organism evidence="1 2">
    <name type="scientific">Streptomyces scabiei (strain 87.22)</name>
    <dbReference type="NCBI Taxonomy" id="680198"/>
    <lineage>
        <taxon>Bacteria</taxon>
        <taxon>Bacillati</taxon>
        <taxon>Actinomycetota</taxon>
        <taxon>Actinomycetes</taxon>
        <taxon>Kitasatosporales</taxon>
        <taxon>Streptomycetaceae</taxon>
        <taxon>Streptomyces</taxon>
    </lineage>
</organism>
<dbReference type="EMBL" id="FN554889">
    <property type="protein sequence ID" value="CBG75238.1"/>
    <property type="molecule type" value="Genomic_DNA"/>
</dbReference>
<dbReference type="KEGG" id="scb:SCAB_82851"/>
<protein>
    <submittedName>
        <fullName evidence="1">Uncharacterized protein</fullName>
    </submittedName>
</protein>
<keyword evidence="2" id="KW-1185">Reference proteome</keyword>
<evidence type="ECO:0000313" key="2">
    <source>
        <dbReference type="Proteomes" id="UP000001444"/>
    </source>
</evidence>
<dbReference type="Proteomes" id="UP000001444">
    <property type="component" value="Chromosome"/>
</dbReference>
<accession>C9YWY3</accession>
<dbReference type="AlphaFoldDB" id="C9YWY3"/>
<reference evidence="1 2" key="1">
    <citation type="journal article" date="2010" name="Mol. Plant Microbe Interact.">
        <title>Streptomyces scabies 87-22 contains a coronafacic acid-like biosynthetic cluster that contributes to plant-microbe interactions.</title>
        <authorList>
            <person name="Bignell D.R."/>
            <person name="Seipke R.F."/>
            <person name="Huguet-Tapia J.C."/>
            <person name="Chambers A.H."/>
            <person name="Parry R.J."/>
            <person name="Loria R."/>
        </authorList>
    </citation>
    <scope>NUCLEOTIDE SEQUENCE [LARGE SCALE GENOMIC DNA]</scope>
    <source>
        <strain evidence="1 2">87.22</strain>
    </source>
</reference>
<sequence>MIDTQVIDTQAIGAQAIGRLACARPRGTSGLLNPAIAGPPCR</sequence>
<gene>
    <name evidence="1" type="ordered locus">SCAB_82851</name>
</gene>